<feature type="coiled-coil region" evidence="1">
    <location>
        <begin position="100"/>
        <end position="127"/>
    </location>
</feature>
<feature type="region of interest" description="Disordered" evidence="2">
    <location>
        <begin position="814"/>
        <end position="838"/>
    </location>
</feature>
<dbReference type="Pfam" id="PF15718">
    <property type="entry name" value="MNR"/>
    <property type="match status" value="2"/>
</dbReference>
<dbReference type="Pfam" id="PF14917">
    <property type="entry name" value="CCDC74_C"/>
    <property type="match status" value="1"/>
</dbReference>
<feature type="compositionally biased region" description="Basic and acidic residues" evidence="2">
    <location>
        <begin position="814"/>
        <end position="823"/>
    </location>
</feature>
<feature type="coiled-coil region" evidence="1">
    <location>
        <begin position="1047"/>
        <end position="1074"/>
    </location>
</feature>
<dbReference type="Proteomes" id="UP001159428">
    <property type="component" value="Unassembled WGS sequence"/>
</dbReference>
<feature type="coiled-coil region" evidence="1">
    <location>
        <begin position="650"/>
        <end position="684"/>
    </location>
</feature>
<feature type="compositionally biased region" description="Polar residues" evidence="2">
    <location>
        <begin position="255"/>
        <end position="273"/>
    </location>
</feature>
<accession>A0AAU9XMY4</accession>
<feature type="compositionally biased region" description="Basic and acidic residues" evidence="2">
    <location>
        <begin position="991"/>
        <end position="1003"/>
    </location>
</feature>
<feature type="compositionally biased region" description="Basic residues" evidence="2">
    <location>
        <begin position="205"/>
        <end position="214"/>
    </location>
</feature>
<proteinExistence type="predicted"/>
<dbReference type="Pfam" id="PF14916">
    <property type="entry name" value="CCDC92"/>
    <property type="match status" value="1"/>
</dbReference>
<dbReference type="GO" id="GO:0071539">
    <property type="term" value="P:protein localization to centrosome"/>
    <property type="evidence" value="ECO:0007669"/>
    <property type="project" value="TreeGrafter"/>
</dbReference>
<evidence type="ECO:0000256" key="1">
    <source>
        <dbReference type="SAM" id="Coils"/>
    </source>
</evidence>
<comment type="caution">
    <text evidence="5">The sequence shown here is derived from an EMBL/GenBank/DDBJ whole genome shotgun (WGS) entry which is preliminary data.</text>
</comment>
<feature type="region of interest" description="Disordered" evidence="2">
    <location>
        <begin position="170"/>
        <end position="279"/>
    </location>
</feature>
<feature type="region of interest" description="Disordered" evidence="2">
    <location>
        <begin position="857"/>
        <end position="879"/>
    </location>
</feature>
<feature type="region of interest" description="Disordered" evidence="2">
    <location>
        <begin position="359"/>
        <end position="386"/>
    </location>
</feature>
<gene>
    <name evidence="5" type="ORF">PMEA_00025243</name>
</gene>
<dbReference type="GO" id="GO:0007099">
    <property type="term" value="P:centriole replication"/>
    <property type="evidence" value="ECO:0007669"/>
    <property type="project" value="InterPro"/>
</dbReference>
<feature type="compositionally biased region" description="Low complexity" evidence="2">
    <location>
        <begin position="10"/>
        <end position="24"/>
    </location>
</feature>
<evidence type="ECO:0000259" key="3">
    <source>
        <dbReference type="Pfam" id="PF14916"/>
    </source>
</evidence>
<feature type="domain" description="Coiled coil protein 74 C-terminal" evidence="4">
    <location>
        <begin position="301"/>
        <end position="427"/>
    </location>
</feature>
<feature type="region of interest" description="Disordered" evidence="2">
    <location>
        <begin position="1"/>
        <end position="42"/>
    </location>
</feature>
<dbReference type="InterPro" id="IPR031447">
    <property type="entry name" value="MNR"/>
</dbReference>
<dbReference type="InterPro" id="IPR029422">
    <property type="entry name" value="CCDC74_C"/>
</dbReference>
<dbReference type="InterPro" id="IPR039496">
    <property type="entry name" value="CCDC92/74_N"/>
</dbReference>
<feature type="coiled-coil region" evidence="1">
    <location>
        <begin position="311"/>
        <end position="345"/>
    </location>
</feature>
<reference evidence="5 6" key="1">
    <citation type="submission" date="2022-05" db="EMBL/GenBank/DDBJ databases">
        <authorList>
            <consortium name="Genoscope - CEA"/>
            <person name="William W."/>
        </authorList>
    </citation>
    <scope>NUCLEOTIDE SEQUENCE [LARGE SCALE GENOMIC DNA]</scope>
</reference>
<feature type="region of interest" description="Disordered" evidence="2">
    <location>
        <begin position="974"/>
        <end position="1037"/>
    </location>
</feature>
<feature type="region of interest" description="Disordered" evidence="2">
    <location>
        <begin position="1291"/>
        <end position="1310"/>
    </location>
</feature>
<feature type="domain" description="CCDC92/74 N-terminal" evidence="3">
    <location>
        <begin position="87"/>
        <end position="135"/>
    </location>
</feature>
<name>A0AAU9XMY4_9CNID</name>
<evidence type="ECO:0008006" key="7">
    <source>
        <dbReference type="Google" id="ProtNLM"/>
    </source>
</evidence>
<feature type="compositionally biased region" description="Polar residues" evidence="2">
    <location>
        <begin position="364"/>
        <end position="375"/>
    </location>
</feature>
<dbReference type="EMBL" id="CALNXJ010000049">
    <property type="protein sequence ID" value="CAH3151529.1"/>
    <property type="molecule type" value="Genomic_DNA"/>
</dbReference>
<protein>
    <recommendedName>
        <fullName evidence="7">Protein moonraker</fullName>
    </recommendedName>
</protein>
<feature type="compositionally biased region" description="Polar residues" evidence="2">
    <location>
        <begin position="144"/>
        <end position="155"/>
    </location>
</feature>
<evidence type="ECO:0000313" key="5">
    <source>
        <dbReference type="EMBL" id="CAH3151529.1"/>
    </source>
</evidence>
<feature type="region of interest" description="Disordered" evidence="2">
    <location>
        <begin position="137"/>
        <end position="156"/>
    </location>
</feature>
<dbReference type="PANTHER" id="PTHR15732:SF4">
    <property type="entry name" value="PROTEIN MOONRAKER"/>
    <property type="match status" value="1"/>
</dbReference>
<evidence type="ECO:0000256" key="2">
    <source>
        <dbReference type="SAM" id="MobiDB-lite"/>
    </source>
</evidence>
<keyword evidence="1" id="KW-0175">Coiled coil</keyword>
<evidence type="ECO:0000259" key="4">
    <source>
        <dbReference type="Pfam" id="PF14917"/>
    </source>
</evidence>
<feature type="region of interest" description="Disordered" evidence="2">
    <location>
        <begin position="1240"/>
        <end position="1263"/>
    </location>
</feature>
<evidence type="ECO:0000313" key="6">
    <source>
        <dbReference type="Proteomes" id="UP001159428"/>
    </source>
</evidence>
<organism evidence="5 6">
    <name type="scientific">Pocillopora meandrina</name>
    <dbReference type="NCBI Taxonomy" id="46732"/>
    <lineage>
        <taxon>Eukaryota</taxon>
        <taxon>Metazoa</taxon>
        <taxon>Cnidaria</taxon>
        <taxon>Anthozoa</taxon>
        <taxon>Hexacorallia</taxon>
        <taxon>Scleractinia</taxon>
        <taxon>Astrocoeniina</taxon>
        <taxon>Pocilloporidae</taxon>
        <taxon>Pocillopora</taxon>
    </lineage>
</organism>
<dbReference type="GO" id="GO:0034451">
    <property type="term" value="C:centriolar satellite"/>
    <property type="evidence" value="ECO:0007669"/>
    <property type="project" value="TreeGrafter"/>
</dbReference>
<keyword evidence="6" id="KW-1185">Reference proteome</keyword>
<sequence>MHSLQTMSKAPTQPANLPPLQNLPSWSRNSLGRRKQRRPIIRDRLQPIKSIREEMDEISEDRSNELSNFSGRIVSAPSRGHGLEQTQRLDNIEKRLEYLRTQHAETLTNLHNEIERLKAENKELNFKLVMARTGVNLSKEDETSPSSVESDTLQSADLAEGDQLEGVHNVEEKKNDKNLPSQQAQTVKESSNTNTTQEVSNSSAKRNKSFRHGSGKMPLAVKSTPSPPVSAKGPVIKPKSSGKKKTKLYNRQEKQTNLSSNSPQALKLSSTSPAPVKQGIPLGQSVLVVTIKDKHVKVHMPSDSAPRSPTLVECKAIIKHQQETNKRQEQELSKLKSDLNDALYSDKWSPDTYLVTKSYVTDDAPTNTRQNTPASRSLPRLHSRDQMRSGRLTAGRMHVVQDSVSLPVLRPNGAANVADRKRRQQALCVRPYALMSADVLRKPSQVGFNFPSLNQPVSVPQRVMAAPNSGSATHKMNQLQFNLGVPTTADQFTTRFRKPQPIVIEKLGDQNQTPQLLPQRRVTTPVVYPVVPSVSSSITSDRLALAVHLAKKDVRKVKEIGTENVLVSQEEETKRRHFAVTGKNMGVGKKNRVKSMKSKSQAAILEDKPTLRERVHSAVKNHKETEARKQCKMYFYPATREDDEFESDGERTQANEIRKLRKELHQYMKQMESLKDERPEMLKNKDKRLKKRKEGEGRLADEEVDERQVVRAEEQAARSARMLYVLQRQVREIEDELNKKKRGIKHTKKSQTLSRLAAAHRGAVRALQTFVSQAPLQPKVGHSSPPMYQELSALIRQLSLLAAQLHISGEDFSDEVKREKVQDEKDEPDEEEAALRVTGKTPEKASAFIQEVADRKPKGTTIPRSPLKQVVTSSPDPTPERDAVLQAGLSALLRVKDTPVQTPVVKPKFQMRPAIQVEKPVKQASKKSLLLPAKLKLRRQRAFQTAKRVKLLQDVDQAHFAKETVASILKKAPPVVGHQPVAQSRTPPRTPTREGPHTPERVHFQGPHSLSPRSHRRQCETQLQSPTSPKYFRRHLPTDQELIEREVARQRWLDEEAERRIRDLERERRLELMQRHRRSPDVSLPKRLICETEDAIRSRLKPLLDRAEAIAETQAIRKEEQKKSLQHQLGKLASQTTMNQADILAEKVLDDILEDTVLEMQRLEIEDDVEMQADDLQNSSSLDNILQRLQSFEKAEEEIRQHWVQVNYADVENSTEKHYTEKRTRPAKDPKPIMFTRPVETESHRLLPENTRAPPDDDRRGVRKPFKLLNEISAASSFSSLMEASTERSSAQSSIYRSPQNSSAPQSWPLTSGTRPTVFLSVPEEMKASIVSYRNRFNKYLQDTSTHEEGTFDPWGLVNRISEELLEDALQEVGHELDDVCDDYAEALYNQEFVSVSSDT</sequence>
<dbReference type="PANTHER" id="PTHR15732">
    <property type="entry name" value="PROTEIN MOONRAKER"/>
    <property type="match status" value="1"/>
</dbReference>
<feature type="compositionally biased region" description="Polar residues" evidence="2">
    <location>
        <begin position="178"/>
        <end position="204"/>
    </location>
</feature>